<dbReference type="GO" id="GO:0016787">
    <property type="term" value="F:hydrolase activity"/>
    <property type="evidence" value="ECO:0007669"/>
    <property type="project" value="UniProtKB-KW"/>
</dbReference>
<dbReference type="OrthoDB" id="9775851at2"/>
<dbReference type="InterPro" id="IPR050309">
    <property type="entry name" value="Type-B_Carboxylest/Lipase"/>
</dbReference>
<dbReference type="PANTHER" id="PTHR11559">
    <property type="entry name" value="CARBOXYLESTERASE"/>
    <property type="match status" value="1"/>
</dbReference>
<evidence type="ECO:0000313" key="6">
    <source>
        <dbReference type="Proteomes" id="UP000295210"/>
    </source>
</evidence>
<dbReference type="Pfam" id="PF00135">
    <property type="entry name" value="COesterase"/>
    <property type="match status" value="1"/>
</dbReference>
<keyword evidence="6" id="KW-1185">Reference proteome</keyword>
<dbReference type="SUPFAM" id="SSF53474">
    <property type="entry name" value="alpha/beta-Hydrolases"/>
    <property type="match status" value="1"/>
</dbReference>
<reference evidence="5 6" key="1">
    <citation type="submission" date="2019-03" db="EMBL/GenBank/DDBJ databases">
        <title>Genomic Encyclopedia of Type Strains, Phase IV (KMG-IV): sequencing the most valuable type-strain genomes for metagenomic binning, comparative biology and taxonomic classification.</title>
        <authorList>
            <person name="Goeker M."/>
        </authorList>
    </citation>
    <scope>NUCLEOTIDE SEQUENCE [LARGE SCALE GENOMIC DNA]</scope>
    <source>
        <strain evidence="5 6">DSM 103428</strain>
    </source>
</reference>
<dbReference type="InterPro" id="IPR029058">
    <property type="entry name" value="AB_hydrolase_fold"/>
</dbReference>
<accession>A0A4R1LFK0</accession>
<keyword evidence="2 3" id="KW-0378">Hydrolase</keyword>
<gene>
    <name evidence="5" type="ORF">C7378_0629</name>
</gene>
<evidence type="ECO:0000256" key="2">
    <source>
        <dbReference type="ARBA" id="ARBA00022801"/>
    </source>
</evidence>
<evidence type="ECO:0000256" key="3">
    <source>
        <dbReference type="RuleBase" id="RU361235"/>
    </source>
</evidence>
<evidence type="ECO:0000313" key="5">
    <source>
        <dbReference type="EMBL" id="TCK75643.1"/>
    </source>
</evidence>
<keyword evidence="3" id="KW-0732">Signal</keyword>
<dbReference type="InterPro" id="IPR019819">
    <property type="entry name" value="Carboxylesterase_B_CS"/>
</dbReference>
<dbReference type="PROSITE" id="PS00941">
    <property type="entry name" value="CARBOXYLESTERASE_B_2"/>
    <property type="match status" value="1"/>
</dbReference>
<dbReference type="Proteomes" id="UP000295210">
    <property type="component" value="Unassembled WGS sequence"/>
</dbReference>
<dbReference type="InterPro" id="IPR002018">
    <property type="entry name" value="CarbesteraseB"/>
</dbReference>
<proteinExistence type="inferred from homology"/>
<feature type="signal peptide" evidence="3">
    <location>
        <begin position="1"/>
        <end position="24"/>
    </location>
</feature>
<dbReference type="Gene3D" id="3.40.50.1820">
    <property type="entry name" value="alpha/beta hydrolase"/>
    <property type="match status" value="1"/>
</dbReference>
<sequence>MDGLKKLAAAAIALLAAPALFSQAGVVGTDAGKLQGVTQGQVESFKGVPFAAPPVGELRWRAPQPVQPWSDVRQANSYSADCMQVPFPSDAAPLGTKPAEDCLYLNVWRPAGTKADAKLPVMFWIYGGGFVNGGSSPEVYAGSKFAEKGVVFVSANYRLGRFGFFAFPELTKENADGMVGNYGFMDQIAALKWVQKNIAAFGGDPANVTVFGESAGGFSVSMLLTSPLSQGLFSKAIIESGGGRTNLGGERYLNTALPNGPTSAESVGIEFARSLGVVGTDKDALDKLRHLSAEKVLGNLNMATMNQPGYAGPFIDGRVVLSDPQSAYLSGAGWHVPLMIGTNSMDIGFGFARDKEELFAPFGADREKAIAAYDPTGKGELRAVQYQVSMDRFMVEPARFVASVFASEGQPAYEYRFSYVAKSMRSKWPGAPHATEIPFVFDTVQAKYGNELAPEDEKIAQAMLKYWVAFAKTGDPSTGNTPAWPRYSPATDMLMDFTENGPVAEKDPHKARLDVTAAYVTSSAPAPTPKLPPRP</sequence>
<dbReference type="AlphaFoldDB" id="A0A4R1LFK0"/>
<protein>
    <recommendedName>
        <fullName evidence="3">Carboxylic ester hydrolase</fullName>
        <ecNumber evidence="3">3.1.1.-</ecNumber>
    </recommendedName>
</protein>
<name>A0A4R1LFK0_9BACT</name>
<feature type="chain" id="PRO_5021036425" description="Carboxylic ester hydrolase" evidence="3">
    <location>
        <begin position="25"/>
        <end position="535"/>
    </location>
</feature>
<dbReference type="PROSITE" id="PS00122">
    <property type="entry name" value="CARBOXYLESTERASE_B_1"/>
    <property type="match status" value="1"/>
</dbReference>
<organism evidence="5 6">
    <name type="scientific">Acidipila rosea</name>
    <dbReference type="NCBI Taxonomy" id="768535"/>
    <lineage>
        <taxon>Bacteria</taxon>
        <taxon>Pseudomonadati</taxon>
        <taxon>Acidobacteriota</taxon>
        <taxon>Terriglobia</taxon>
        <taxon>Terriglobales</taxon>
        <taxon>Acidobacteriaceae</taxon>
        <taxon>Acidipila</taxon>
    </lineage>
</organism>
<comment type="similarity">
    <text evidence="1 3">Belongs to the type-B carboxylesterase/lipase family.</text>
</comment>
<dbReference type="InterPro" id="IPR019826">
    <property type="entry name" value="Carboxylesterase_B_AS"/>
</dbReference>
<comment type="caution">
    <text evidence="5">The sequence shown here is derived from an EMBL/GenBank/DDBJ whole genome shotgun (WGS) entry which is preliminary data.</text>
</comment>
<dbReference type="RefSeq" id="WP_131991554.1">
    <property type="nucleotide sequence ID" value="NZ_SMGK01000001.1"/>
</dbReference>
<evidence type="ECO:0000256" key="1">
    <source>
        <dbReference type="ARBA" id="ARBA00005964"/>
    </source>
</evidence>
<dbReference type="EMBL" id="SMGK01000001">
    <property type="protein sequence ID" value="TCK75643.1"/>
    <property type="molecule type" value="Genomic_DNA"/>
</dbReference>
<evidence type="ECO:0000259" key="4">
    <source>
        <dbReference type="Pfam" id="PF00135"/>
    </source>
</evidence>
<dbReference type="EC" id="3.1.1.-" evidence="3"/>
<feature type="domain" description="Carboxylesterase type B" evidence="4">
    <location>
        <begin position="25"/>
        <end position="507"/>
    </location>
</feature>